<name>A0A2X3MMV8_9BACT</name>
<keyword evidence="4" id="KW-1185">Reference proteome</keyword>
<dbReference type="InterPro" id="IPR025493">
    <property type="entry name" value="DUF4384"/>
</dbReference>
<gene>
    <name evidence="3" type="ORF">BARAN1_1272</name>
</gene>
<evidence type="ECO:0000313" key="3">
    <source>
        <dbReference type="EMBL" id="SQD93294.1"/>
    </source>
</evidence>
<dbReference type="RefSeq" id="WP_122031677.1">
    <property type="nucleotide sequence ID" value="NZ_LS483254.1"/>
</dbReference>
<evidence type="ECO:0000259" key="2">
    <source>
        <dbReference type="Pfam" id="PF14326"/>
    </source>
</evidence>
<dbReference type="EMBL" id="LS483254">
    <property type="protein sequence ID" value="SQD93294.1"/>
    <property type="molecule type" value="Genomic_DNA"/>
</dbReference>
<dbReference type="KEGG" id="bana:BARAN1_1272"/>
<reference evidence="4" key="1">
    <citation type="submission" date="2018-05" db="EMBL/GenBank/DDBJ databases">
        <authorList>
            <person name="Hao L."/>
        </authorList>
    </citation>
    <scope>NUCLEOTIDE SEQUENCE [LARGE SCALE GENOMIC DNA]</scope>
</reference>
<organism evidence="3 4">
    <name type="scientific">Candidatus Bipolaricaulis anaerobius</name>
    <dbReference type="NCBI Taxonomy" id="2026885"/>
    <lineage>
        <taxon>Bacteria</taxon>
        <taxon>Candidatus Bipolaricaulota</taxon>
        <taxon>Candidatus Bipolaricaulia</taxon>
        <taxon>Candidatus Bipolaricaulales</taxon>
        <taxon>Candidatus Bipolaricaulaceae</taxon>
        <taxon>Candidatus Bipolaricaulis</taxon>
    </lineage>
</organism>
<evidence type="ECO:0000313" key="4">
    <source>
        <dbReference type="Proteomes" id="UP000249818"/>
    </source>
</evidence>
<dbReference type="AlphaFoldDB" id="A0A2X3MMV8"/>
<feature type="domain" description="DUF4384" evidence="2">
    <location>
        <begin position="49"/>
        <end position="126"/>
    </location>
</feature>
<dbReference type="OrthoDB" id="5483179at2"/>
<dbReference type="InterPro" id="IPR013229">
    <property type="entry name" value="PEGA"/>
</dbReference>
<dbReference type="PANTHER" id="PTHR36194">
    <property type="entry name" value="S-LAYER-LIKE PROTEIN"/>
    <property type="match status" value="1"/>
</dbReference>
<dbReference type="PANTHER" id="PTHR36194:SF1">
    <property type="entry name" value="S-LAYER-LIKE PROTEIN"/>
    <property type="match status" value="1"/>
</dbReference>
<dbReference type="Pfam" id="PF14326">
    <property type="entry name" value="DUF4384"/>
    <property type="match status" value="1"/>
</dbReference>
<feature type="domain" description="PEGA" evidence="1">
    <location>
        <begin position="176"/>
        <end position="242"/>
    </location>
</feature>
<dbReference type="Proteomes" id="UP000249818">
    <property type="component" value="Chromosome BARAN1"/>
</dbReference>
<proteinExistence type="predicted"/>
<dbReference type="Pfam" id="PF08308">
    <property type="entry name" value="PEGA"/>
    <property type="match status" value="1"/>
</dbReference>
<accession>A0A2X3MMV8</accession>
<sequence>MKAKLLAAWVALLAFGLLAFGEAPVLPQGIIPVPDEPPIVVSVKTDKATYAPGDPLRLTFTLNHDAYVYLYNLTADGKVKLLVPNRFLQDPLFPAGTHTLPTQGWVLRVTAPEGIEYLQLVASASPLSFYEAKAFEADAFLVYTNPAAFASQITALLPGTWGTAWASYRVHRPQATLSVATSPSGAAVWVGGTYVGTSPLSTSVAPGRIRVQVEKDGYEAKSVDLVVGDGEEVSLVVSLSPARPSLWPPVSPPSWTVDAELSAVGFGLAVGLTTRSISTDLWLEGFGFGISFQLAPPLPDLSEPGPGGWFAGGPEVEGYIAGWLPVGRAGFVVLVGVSLQEMAWVPPWSPSAALAPLVDIEPETRADVHLTGGAGFGVEGSGWRLYLSLHSRRGFVVGLTILP</sequence>
<protein>
    <submittedName>
        <fullName evidence="3">Hypothetical conserved protein</fullName>
    </submittedName>
</protein>
<evidence type="ECO:0000259" key="1">
    <source>
        <dbReference type="Pfam" id="PF08308"/>
    </source>
</evidence>